<keyword evidence="6 14" id="KW-0479">Metal-binding</keyword>
<dbReference type="InterPro" id="IPR009056">
    <property type="entry name" value="Cyt_c-like_dom"/>
</dbReference>
<evidence type="ECO:0000256" key="17">
    <source>
        <dbReference type="PIRSR" id="PIRSR038455-3"/>
    </source>
</evidence>
<evidence type="ECO:0000256" key="2">
    <source>
        <dbReference type="ARBA" id="ARBA00011530"/>
    </source>
</evidence>
<evidence type="ECO:0000256" key="12">
    <source>
        <dbReference type="ARBA" id="ARBA00048077"/>
    </source>
</evidence>
<dbReference type="EC" id="2.8.5.2" evidence="14"/>
<evidence type="ECO:0000256" key="1">
    <source>
        <dbReference type="ARBA" id="ARBA00004418"/>
    </source>
</evidence>
<keyword evidence="21" id="KW-1185">Reference proteome</keyword>
<evidence type="ECO:0000259" key="19">
    <source>
        <dbReference type="Pfam" id="PF21342"/>
    </source>
</evidence>
<keyword evidence="7" id="KW-0732">Signal</keyword>
<dbReference type="GO" id="GO:0016740">
    <property type="term" value="F:transferase activity"/>
    <property type="evidence" value="ECO:0007669"/>
    <property type="project" value="UniProtKB-KW"/>
</dbReference>
<evidence type="ECO:0000256" key="15">
    <source>
        <dbReference type="PIRSR" id="PIRSR038455-1"/>
    </source>
</evidence>
<feature type="binding site" description="axial binding residue" evidence="17">
    <location>
        <position position="193"/>
    </location>
    <ligand>
        <name>heme c</name>
        <dbReference type="ChEBI" id="CHEBI:61717"/>
        <label>2</label>
    </ligand>
    <ligandPart>
        <name>Fe</name>
        <dbReference type="ChEBI" id="CHEBI:18248"/>
    </ligandPart>
</feature>
<keyword evidence="9 14" id="KW-0249">Electron transport</keyword>
<evidence type="ECO:0000256" key="5">
    <source>
        <dbReference type="ARBA" id="ARBA00022679"/>
    </source>
</evidence>
<feature type="binding site" description="covalent" evidence="16">
    <location>
        <position position="33"/>
    </location>
    <ligand>
        <name>heme c</name>
        <dbReference type="ChEBI" id="CHEBI:61717"/>
        <label>1</label>
    </ligand>
</feature>
<comment type="subunit">
    <text evidence="2 14">Heterodimer of SoxA and SoxX.</text>
</comment>
<dbReference type="InterPro" id="IPR025710">
    <property type="entry name" value="SoxA"/>
</dbReference>
<evidence type="ECO:0000256" key="6">
    <source>
        <dbReference type="ARBA" id="ARBA00022723"/>
    </source>
</evidence>
<protein>
    <recommendedName>
        <fullName evidence="14">SoxAX cytochrome complex subunit A</fullName>
        <ecNumber evidence="14">2.8.5.2</ecNumber>
    </recommendedName>
    <alternativeName>
        <fullName evidence="14">Protein SoxA</fullName>
    </alternativeName>
    <alternativeName>
        <fullName evidence="14">Sulfur oxidizing protein A</fullName>
    </alternativeName>
    <alternativeName>
        <fullName evidence="14">Thiosulfate-oxidizing multienzyme system protein SoxA</fullName>
    </alternativeName>
</protein>
<dbReference type="SUPFAM" id="SSF46626">
    <property type="entry name" value="Cytochrome c"/>
    <property type="match status" value="2"/>
</dbReference>
<feature type="domain" description="Cytochrome c" evidence="19">
    <location>
        <begin position="14"/>
        <end position="109"/>
    </location>
</feature>
<dbReference type="EMBL" id="JACCKX010000001">
    <property type="protein sequence ID" value="NZA01344.1"/>
    <property type="molecule type" value="Genomic_DNA"/>
</dbReference>
<dbReference type="Proteomes" id="UP000589716">
    <property type="component" value="Unassembled WGS sequence"/>
</dbReference>
<dbReference type="GO" id="GO:0042597">
    <property type="term" value="C:periplasmic space"/>
    <property type="evidence" value="ECO:0007669"/>
    <property type="project" value="UniProtKB-SubCell"/>
</dbReference>
<dbReference type="GO" id="GO:0016669">
    <property type="term" value="F:oxidoreductase activity, acting on a sulfur group of donors, cytochrome as acceptor"/>
    <property type="evidence" value="ECO:0007669"/>
    <property type="project" value="InterPro"/>
</dbReference>
<feature type="active site" description="Cysteine persulfide intermediate" evidence="15">
    <location>
        <position position="193"/>
    </location>
</feature>
<accession>A0A853IU36</accession>
<dbReference type="GO" id="GO:0020037">
    <property type="term" value="F:heme binding"/>
    <property type="evidence" value="ECO:0007669"/>
    <property type="project" value="InterPro"/>
</dbReference>
<evidence type="ECO:0000256" key="11">
    <source>
        <dbReference type="ARBA" id="ARBA00025746"/>
    </source>
</evidence>
<feature type="region of interest" description="Disordered" evidence="18">
    <location>
        <begin position="12"/>
        <end position="31"/>
    </location>
</feature>
<reference evidence="20 21" key="1">
    <citation type="submission" date="2020-07" db="EMBL/GenBank/DDBJ databases">
        <authorList>
            <person name="Maaloum M."/>
        </authorList>
    </citation>
    <scope>NUCLEOTIDE SEQUENCE [LARGE SCALE GENOMIC DNA]</scope>
    <source>
        <strain evidence="20 21">GCS-AN-3</strain>
    </source>
</reference>
<feature type="binding site" description="axial binding residue" evidence="17">
    <location>
        <position position="69"/>
    </location>
    <ligand>
        <name>heme c</name>
        <dbReference type="ChEBI" id="CHEBI:61717"/>
        <label>1</label>
    </ligand>
    <ligandPart>
        <name>Fe</name>
        <dbReference type="ChEBI" id="CHEBI:18248"/>
    </ligandPart>
</feature>
<gene>
    <name evidence="20" type="primary">soxA</name>
    <name evidence="20" type="ORF">H0I39_05415</name>
</gene>
<keyword evidence="5 14" id="KW-0808">Transferase</keyword>
<evidence type="ECO:0000256" key="18">
    <source>
        <dbReference type="SAM" id="MobiDB-lite"/>
    </source>
</evidence>
<comment type="caution">
    <text evidence="20">The sequence shown here is derived from an EMBL/GenBank/DDBJ whole genome shotgun (WGS) entry which is preliminary data.</text>
</comment>
<evidence type="ECO:0000256" key="8">
    <source>
        <dbReference type="ARBA" id="ARBA00022764"/>
    </source>
</evidence>
<feature type="binding site" description="covalent" evidence="16">
    <location>
        <position position="144"/>
    </location>
    <ligand>
        <name>heme c</name>
        <dbReference type="ChEBI" id="CHEBI:61717"/>
        <label>2</label>
    </ligand>
</feature>
<comment type="cofactor">
    <cofactor evidence="16">
        <name>heme</name>
        <dbReference type="ChEBI" id="CHEBI:30413"/>
    </cofactor>
    <text evidence="16">Binds 2 heme groups per subunit.</text>
</comment>
<sequence>MLQDGNPAELFEAKGEELWKKPRGPKNASLEKCDLGKGPGVVKGAFVELPRHFKDTNKVQDLESRLITCMQTLQGIDPKEIIKGQWGRGERANTTALATWIAAQSKGMAFNLPQSHAQERTMYEVGKRLFFQRGGPHDFACASCHGEEGKRIRLQDLPLLTKAPGDGVGFAAWPAYRVSNGQMWSMQHRLNDCYRQQRFPEPDFASDVTVALGVYLGVNAKGDKSAVPTIKDDPLSRLRRLPPRGQRLWPGQARSTAFWRGLLRGHRYWLKAQRISERNMSS</sequence>
<feature type="binding site" description="covalent" evidence="16">
    <location>
        <position position="141"/>
    </location>
    <ligand>
        <name>heme c</name>
        <dbReference type="ChEBI" id="CHEBI:61717"/>
        <label>2</label>
    </ligand>
</feature>
<dbReference type="GO" id="GO:0046872">
    <property type="term" value="F:metal ion binding"/>
    <property type="evidence" value="ECO:0007669"/>
    <property type="project" value="UniProtKB-KW"/>
</dbReference>
<evidence type="ECO:0000256" key="4">
    <source>
        <dbReference type="ARBA" id="ARBA00022617"/>
    </source>
</evidence>
<keyword evidence="3 14" id="KW-0813">Transport</keyword>
<evidence type="ECO:0000313" key="21">
    <source>
        <dbReference type="Proteomes" id="UP000589716"/>
    </source>
</evidence>
<comment type="catalytic activity">
    <reaction evidence="12 14">
        <text>L-cysteinyl-[SoxY protein] + thiosulfate + 2 Fe(III)-[cytochrome c] = S-sulfosulfanyl-L-cysteinyl-[SoxY protein] + 2 Fe(II)-[cytochrome c] + 2 H(+)</text>
        <dbReference type="Rhea" id="RHEA:56720"/>
        <dbReference type="Rhea" id="RHEA-COMP:10350"/>
        <dbReference type="Rhea" id="RHEA-COMP:14328"/>
        <dbReference type="Rhea" id="RHEA-COMP:14399"/>
        <dbReference type="Rhea" id="RHEA-COMP:14691"/>
        <dbReference type="ChEBI" id="CHEBI:15378"/>
        <dbReference type="ChEBI" id="CHEBI:29033"/>
        <dbReference type="ChEBI" id="CHEBI:29034"/>
        <dbReference type="ChEBI" id="CHEBI:29950"/>
        <dbReference type="ChEBI" id="CHEBI:33542"/>
        <dbReference type="ChEBI" id="CHEBI:139321"/>
        <dbReference type="EC" id="2.8.5.2"/>
    </reaction>
</comment>
<evidence type="ECO:0000256" key="16">
    <source>
        <dbReference type="PIRSR" id="PIRSR038455-2"/>
    </source>
</evidence>
<evidence type="ECO:0000256" key="7">
    <source>
        <dbReference type="ARBA" id="ARBA00022729"/>
    </source>
</evidence>
<evidence type="ECO:0000313" key="20">
    <source>
        <dbReference type="EMBL" id="NZA01344.1"/>
    </source>
</evidence>
<organism evidence="20 21">
    <name type="scientific">Ottowia beijingensis</name>
    <dbReference type="NCBI Taxonomy" id="1207057"/>
    <lineage>
        <taxon>Bacteria</taxon>
        <taxon>Pseudomonadati</taxon>
        <taxon>Pseudomonadota</taxon>
        <taxon>Betaproteobacteria</taxon>
        <taxon>Burkholderiales</taxon>
        <taxon>Comamonadaceae</taxon>
        <taxon>Ottowia</taxon>
    </lineage>
</organism>
<evidence type="ECO:0000256" key="13">
    <source>
        <dbReference type="ARBA" id="ARBA00048423"/>
    </source>
</evidence>
<evidence type="ECO:0000256" key="9">
    <source>
        <dbReference type="ARBA" id="ARBA00022982"/>
    </source>
</evidence>
<dbReference type="AlphaFoldDB" id="A0A853IU36"/>
<dbReference type="GO" id="GO:0009055">
    <property type="term" value="F:electron transfer activity"/>
    <property type="evidence" value="ECO:0007669"/>
    <property type="project" value="InterPro"/>
</dbReference>
<comment type="subcellular location">
    <subcellularLocation>
        <location evidence="1 14">Periplasm</location>
    </subcellularLocation>
</comment>
<dbReference type="Gene3D" id="1.10.760.10">
    <property type="entry name" value="Cytochrome c-like domain"/>
    <property type="match status" value="2"/>
</dbReference>
<keyword evidence="4 14" id="KW-0349">Heme</keyword>
<dbReference type="GO" id="GO:0070069">
    <property type="term" value="C:cytochrome complex"/>
    <property type="evidence" value="ECO:0007669"/>
    <property type="project" value="InterPro"/>
</dbReference>
<dbReference type="GO" id="GO:0019417">
    <property type="term" value="P:sulfur oxidation"/>
    <property type="evidence" value="ECO:0007669"/>
    <property type="project" value="InterPro"/>
</dbReference>
<feature type="binding site" evidence="16">
    <location>
        <position position="189"/>
    </location>
    <ligand>
        <name>substrate</name>
    </ligand>
</feature>
<keyword evidence="10 14" id="KW-0408">Iron</keyword>
<name>A0A853IU36_9BURK</name>
<evidence type="ECO:0000256" key="14">
    <source>
        <dbReference type="PIRNR" id="PIRNR038455"/>
    </source>
</evidence>
<dbReference type="NCBIfam" id="TIGR04484">
    <property type="entry name" value="thiosulf_SoxA"/>
    <property type="match status" value="1"/>
</dbReference>
<feature type="binding site" description="axial binding residue" evidence="17">
    <location>
        <position position="145"/>
    </location>
    <ligand>
        <name>heme c</name>
        <dbReference type="ChEBI" id="CHEBI:61717"/>
        <label>2</label>
    </ligand>
    <ligandPart>
        <name>Fe</name>
        <dbReference type="ChEBI" id="CHEBI:18248"/>
    </ligandPart>
</feature>
<evidence type="ECO:0000256" key="3">
    <source>
        <dbReference type="ARBA" id="ARBA00022448"/>
    </source>
</evidence>
<dbReference type="InterPro" id="IPR036909">
    <property type="entry name" value="Cyt_c-like_dom_sf"/>
</dbReference>
<evidence type="ECO:0000256" key="10">
    <source>
        <dbReference type="ARBA" id="ARBA00023004"/>
    </source>
</evidence>
<comment type="catalytic activity">
    <reaction evidence="13 14">
        <text>S-sulfanyl-L-cysteinyl-[SoxY protein] + thiosulfate + 2 Fe(III)-[cytochrome c] = S-(2-sulfodisulfanyl)-L-cysteinyl-[SoxY protein] + 2 Fe(II)-[cytochrome c] + 2 H(+)</text>
        <dbReference type="Rhea" id="RHEA:51224"/>
        <dbReference type="Rhea" id="RHEA-COMP:10350"/>
        <dbReference type="Rhea" id="RHEA-COMP:14399"/>
        <dbReference type="Rhea" id="RHEA-COMP:14689"/>
        <dbReference type="Rhea" id="RHEA-COMP:14690"/>
        <dbReference type="ChEBI" id="CHEBI:15378"/>
        <dbReference type="ChEBI" id="CHEBI:29033"/>
        <dbReference type="ChEBI" id="CHEBI:29034"/>
        <dbReference type="ChEBI" id="CHEBI:33542"/>
        <dbReference type="ChEBI" id="CHEBI:61963"/>
        <dbReference type="ChEBI" id="CHEBI:140664"/>
        <dbReference type="EC" id="2.8.5.2"/>
    </reaction>
</comment>
<keyword evidence="8 14" id="KW-0574">Periplasm</keyword>
<dbReference type="PIRSF" id="PIRSF038455">
    <property type="entry name" value="SoxA"/>
    <property type="match status" value="1"/>
</dbReference>
<comment type="similarity">
    <text evidence="11 14">Belongs to the SoxA family.</text>
</comment>
<dbReference type="Pfam" id="PF21342">
    <property type="entry name" value="SoxA-TsdA_cyt-c"/>
    <property type="match status" value="1"/>
</dbReference>
<proteinExistence type="inferred from homology"/>